<proteinExistence type="predicted"/>
<keyword evidence="2" id="KW-1133">Transmembrane helix</keyword>
<evidence type="ECO:0000313" key="3">
    <source>
        <dbReference type="EMBL" id="KAK3049508.1"/>
    </source>
</evidence>
<keyword evidence="4" id="KW-1185">Reference proteome</keyword>
<keyword evidence="2" id="KW-0812">Transmembrane</keyword>
<sequence length="199" mass="22225">MGFLDVLKIVFLPAVIALTIYGLLAYVIIPLYRNHHARYSQYLPLDTISERTSSIRSRLQHTVVQWVLPRHLQWRFDAQSGNYDAYEGRRGSASTEGEDGELFPAEDGERMVGFAVGRSSTEARNERELLRGGTPERETAPSSRGPGSRGGGGSWRDRLVGRSGGGHGEIDSERRLSRELESGFRDSSESEEAGDDRRR</sequence>
<evidence type="ECO:0000256" key="2">
    <source>
        <dbReference type="SAM" id="Phobius"/>
    </source>
</evidence>
<dbReference type="Proteomes" id="UP001271007">
    <property type="component" value="Unassembled WGS sequence"/>
</dbReference>
<accession>A0AAJ0D9F2</accession>
<feature type="compositionally biased region" description="Acidic residues" evidence="1">
    <location>
        <begin position="96"/>
        <end position="106"/>
    </location>
</feature>
<feature type="compositionally biased region" description="Acidic residues" evidence="1">
    <location>
        <begin position="189"/>
        <end position="199"/>
    </location>
</feature>
<evidence type="ECO:0000256" key="1">
    <source>
        <dbReference type="SAM" id="MobiDB-lite"/>
    </source>
</evidence>
<comment type="caution">
    <text evidence="3">The sequence shown here is derived from an EMBL/GenBank/DDBJ whole genome shotgun (WGS) entry which is preliminary data.</text>
</comment>
<feature type="compositionally biased region" description="Basic and acidic residues" evidence="1">
    <location>
        <begin position="121"/>
        <end position="139"/>
    </location>
</feature>
<feature type="compositionally biased region" description="Basic and acidic residues" evidence="1">
    <location>
        <begin position="168"/>
        <end position="188"/>
    </location>
</feature>
<reference evidence="3" key="1">
    <citation type="submission" date="2023-04" db="EMBL/GenBank/DDBJ databases">
        <title>Black Yeasts Isolated from many extreme environments.</title>
        <authorList>
            <person name="Coleine C."/>
            <person name="Stajich J.E."/>
            <person name="Selbmann L."/>
        </authorList>
    </citation>
    <scope>NUCLEOTIDE SEQUENCE</scope>
    <source>
        <strain evidence="3">CCFEE 5312</strain>
    </source>
</reference>
<feature type="transmembrane region" description="Helical" evidence="2">
    <location>
        <begin position="6"/>
        <end position="29"/>
    </location>
</feature>
<protein>
    <submittedName>
        <fullName evidence="3">Uncharacterized protein</fullName>
    </submittedName>
</protein>
<keyword evidence="2" id="KW-0472">Membrane</keyword>
<organism evidence="3 4">
    <name type="scientific">Extremus antarcticus</name>
    <dbReference type="NCBI Taxonomy" id="702011"/>
    <lineage>
        <taxon>Eukaryota</taxon>
        <taxon>Fungi</taxon>
        <taxon>Dikarya</taxon>
        <taxon>Ascomycota</taxon>
        <taxon>Pezizomycotina</taxon>
        <taxon>Dothideomycetes</taxon>
        <taxon>Dothideomycetidae</taxon>
        <taxon>Mycosphaerellales</taxon>
        <taxon>Extremaceae</taxon>
        <taxon>Extremus</taxon>
    </lineage>
</organism>
<dbReference type="EMBL" id="JAWDJX010000039">
    <property type="protein sequence ID" value="KAK3049508.1"/>
    <property type="molecule type" value="Genomic_DNA"/>
</dbReference>
<feature type="region of interest" description="Disordered" evidence="1">
    <location>
        <begin position="86"/>
        <end position="199"/>
    </location>
</feature>
<dbReference type="AlphaFoldDB" id="A0AAJ0D9F2"/>
<name>A0AAJ0D9F2_9PEZI</name>
<gene>
    <name evidence="3" type="ORF">LTR09_009175</name>
</gene>
<evidence type="ECO:0000313" key="4">
    <source>
        <dbReference type="Proteomes" id="UP001271007"/>
    </source>
</evidence>